<keyword evidence="4" id="KW-1185">Reference proteome</keyword>
<dbReference type="EMBL" id="BJXR01000031">
    <property type="protein sequence ID" value="GEN09009.1"/>
    <property type="molecule type" value="Genomic_DNA"/>
</dbReference>
<feature type="region of interest" description="Disordered" evidence="1">
    <location>
        <begin position="724"/>
        <end position="750"/>
    </location>
</feature>
<dbReference type="Proteomes" id="UP000321514">
    <property type="component" value="Unassembled WGS sequence"/>
</dbReference>
<accession>A0A511T4C3</accession>
<evidence type="ECO:0000256" key="1">
    <source>
        <dbReference type="SAM" id="MobiDB-lite"/>
    </source>
</evidence>
<sequence>MHPSGEAAWPESLRPLYEEVASTPTTEAVEASARWNTSFADWVRGASLEERTLAQLAAWERLARGERGLGELLFLVGSCSELLWPYEAPPAGLLERLLSRQGAMLELLRGTGEPEVAARVLRESEAALSTVLTRYLKRHPDSLLSLVGNVPCTYDGRALRFLDSVEVDVKRVMASGNKAIGMLEQLRLLLPATAEAGRDKLAEYIRTRASRIPWQEASEVLAERLFALATSPDGRGAMRGFLACYPNGRKEPEWCARAGVLLARTLEVGGSPAVVENLCELLARFDAPPVDGLRGALGALVGSDFDTLTDLGPVRFVLDHCQANLRKGEPGLVLTQVWLEERLFRASVRKGLSDAFERRKRMRAKLEPMATGFAHLCWLAEECADLWPKLGSENRPGLDELAAWRDEVAERIARKPMPRKAAIEFFLWCAPDAASSEAELVVLSLTRTETDRRQVRRLKDHPSSRVRLRVRTLQRWFQGATGKDGAKAPPPTGAVGPASLTDALRHLHVTRAVPLSGRTWLRDRDLEELLFGAVSRVEADFSARYPERFREDTVELVDSLLEALSGELGRVKADLFSLLAQGQPPPLDFELTVRRVAERVVEAPKPSRRGRGRAVAVPVSTEVGVLDMSTSMAPVVESVIAEDEGEGIGDDSLPMEDEVSRLLDAEALSRVDASDETALAEVSEAPTDGLAVEGLDATAAVAESDESTGPIDGDLSVPSVTRADAEAVGEPDAHRVASEDPSHVDAHPQEADGASLLGSFAPAADAASDNASRVDAPIQVADLAVESEPSGVIPAPAAASLVDGGSRNEASPSAPSSSNDAAVTEPLPPLVAPTETSASEVRLPDEEPTARSRRGRAKRGSSDRVPDSRTAGTEIAFIMSAEVDGFVDTERAVLVQVVKLEQRGEGQWLPHFKLGREMVDGLLSRTDSAYCLFLVPPIPRAECWLLPARLVRDLMDAQRSLTTVSRDSVARAARSLSQWWMGDFVNLWTGDERTAFLEHVSPESPNAPDFVVQCSFHSGTRTPKP</sequence>
<dbReference type="STRING" id="1334629.MFUL124B02_26545"/>
<dbReference type="EMBL" id="FOIB01000005">
    <property type="protein sequence ID" value="SEU14286.1"/>
    <property type="molecule type" value="Genomic_DNA"/>
</dbReference>
<organism evidence="2 5">
    <name type="scientific">Myxococcus fulvus</name>
    <dbReference type="NCBI Taxonomy" id="33"/>
    <lineage>
        <taxon>Bacteria</taxon>
        <taxon>Pseudomonadati</taxon>
        <taxon>Myxococcota</taxon>
        <taxon>Myxococcia</taxon>
        <taxon>Myxococcales</taxon>
        <taxon>Cystobacterineae</taxon>
        <taxon>Myxococcaceae</taxon>
        <taxon>Myxococcus</taxon>
    </lineage>
</organism>
<name>A0A511T4C3_MYXFU</name>
<dbReference type="Proteomes" id="UP000183760">
    <property type="component" value="Unassembled WGS sequence"/>
</dbReference>
<evidence type="ECO:0000313" key="3">
    <source>
        <dbReference type="EMBL" id="SEU14286.1"/>
    </source>
</evidence>
<reference evidence="2 5" key="2">
    <citation type="submission" date="2019-07" db="EMBL/GenBank/DDBJ databases">
        <title>Whole genome shotgun sequence of Myxococcus fulvus NBRC 100333.</title>
        <authorList>
            <person name="Hosoyama A."/>
            <person name="Uohara A."/>
            <person name="Ohji S."/>
            <person name="Ichikawa N."/>
        </authorList>
    </citation>
    <scope>NUCLEOTIDE SEQUENCE [LARGE SCALE GENOMIC DNA]</scope>
    <source>
        <strain evidence="2 5">NBRC 100333</strain>
    </source>
</reference>
<dbReference type="RefSeq" id="WP_245772363.1">
    <property type="nucleotide sequence ID" value="NZ_BJXR01000031.1"/>
</dbReference>
<protein>
    <submittedName>
        <fullName evidence="2">Uncharacterized protein</fullName>
    </submittedName>
</protein>
<proteinExistence type="predicted"/>
<evidence type="ECO:0000313" key="5">
    <source>
        <dbReference type="Proteomes" id="UP000321514"/>
    </source>
</evidence>
<evidence type="ECO:0000313" key="4">
    <source>
        <dbReference type="Proteomes" id="UP000183760"/>
    </source>
</evidence>
<evidence type="ECO:0000313" key="2">
    <source>
        <dbReference type="EMBL" id="GEN09009.1"/>
    </source>
</evidence>
<gene>
    <name evidence="2" type="ORF">MFU01_40460</name>
    <name evidence="3" type="ORF">SAMN05443572_105267</name>
</gene>
<feature type="compositionally biased region" description="Basic and acidic residues" evidence="1">
    <location>
        <begin position="731"/>
        <end position="750"/>
    </location>
</feature>
<dbReference type="AlphaFoldDB" id="A0A511T4C3"/>
<comment type="caution">
    <text evidence="2">The sequence shown here is derived from an EMBL/GenBank/DDBJ whole genome shotgun (WGS) entry which is preliminary data.</text>
</comment>
<feature type="region of interest" description="Disordered" evidence="1">
    <location>
        <begin position="795"/>
        <end position="868"/>
    </location>
</feature>
<reference evidence="3 4" key="1">
    <citation type="submission" date="2016-10" db="EMBL/GenBank/DDBJ databases">
        <authorList>
            <person name="Varghese N."/>
            <person name="Submissions S."/>
        </authorList>
    </citation>
    <scope>NUCLEOTIDE SEQUENCE [LARGE SCALE GENOMIC DNA]</scope>
    <source>
        <strain evidence="3 4">DSM 16525</strain>
    </source>
</reference>